<feature type="domain" description="EF-hand" evidence="5">
    <location>
        <begin position="4230"/>
        <end position="4265"/>
    </location>
</feature>
<keyword evidence="3" id="KW-0106">Calcium</keyword>
<dbReference type="PROSITE" id="PS00018">
    <property type="entry name" value="EF_HAND_1"/>
    <property type="match status" value="2"/>
</dbReference>
<reference evidence="6 7" key="1">
    <citation type="submission" date="2021-02" db="EMBL/GenBank/DDBJ databases">
        <title>Safari Cat Assemblies.</title>
        <authorList>
            <person name="Bredemeyer K.R."/>
            <person name="Murphy W.J."/>
        </authorList>
    </citation>
    <scope>NUCLEOTIDE SEQUENCE [LARGE SCALE GENOMIC DNA]</scope>
</reference>
<sequence>MESKVPLFCQAEENSDLSDEGCGSLATNLPSRHIDNKKDIKFSQMTQKTISREIKGLRLEHKKRYETSIFLCGEEKSSDFSGEKKFRRKKSLQVQLHTERTEIASSSVKLLKEKMTKKERSSLKFPNQDSVHKTLSPLCTSSSVIRKREMLSSLCKTSYNEVPQGHLHSQELSALQKACKIFSKIQSGKIYVNDLPMIHHTLKIFISDSEMQKALKTVDIDVNGMLEFSDFLKTVNDVCYLVSQDPAFQNALKIFCRIKSGRVATDELAAVLDSMDIPVIPETFQEVIKHASIDSNHMVDIRDILFILDELQHQYEDFSVMESSALDESTSNRKLSNISECYPQYRMKSSFSSRLREPSLFPKLNRKHLQYHKVMEDNDYLEFKRSKTPLQIKKFLNGVDSSDRGFREPYSKDGINFKKSSEKIEIHDSKSTSHSLKSITSLKKSLDKSDHFSIPKLQKPAVRRHSSLLKQVSSKEKIAVNALENICEAINKLQENCIAAEELQSFLPSIGVTLSDKEFKEIVAKTTQNGNGMVKLDDFMSALSKEQSLPECDVLTDVIKAIDKIKDENIDYEDMNTCLQHFGVYLSKPEFEKITELTEADKTKKVNFKDFIDTMMTNTERFSEKLLLPDAIENLHNLSKGKMNISHLWTTLSNLNSNLKKNEFLAALKLTTVDEDDEVQIEEFGQVVKDIRDASRLKELQDIVLALDGLEGDMISGKNLESFLGNIGIKSPEEEVEKILQSDLVSDDNMVNVKDCMKALKDTQKFSSFVALNDIIGTLECMEESDQSGKDNYADVLGNTNRIYFTDNSFQEVLDDSLLDDFRKEALSSNLKLPTADAFKEAAYILTSVDNGKIGIRNLEHALKSLNVNLAEEDVSEALKYCDISDDNEVNLKDFFERIKGSPPFKESIVTQLLFVTVQILQNDLIDVSNLKALLMNSDFHAANVLLDEVLRHGPEHENGKITFQEFFIKFCDTLNMPKASGNKNQFYNINIYKNELKDIPVLQQNLNAIGIYLTDDKIKETLDNTNPNDEVVSFKDFIRELNNSDEFIECHRIEDACNVVNSVFDRKVEVKDLLSALEGLEKPLNEEKPEVLLNSETDESKKILKDVIDVFTNSPKPSTPFNNLCKEITTLDKIRNDKMPINELRSQLWKARIPLSNKTFQEILGQASIDENSEVSLKQILEALNTNKPAPEFEDLCTALQTVNLMNCSRIQIGDLKDAFDDLNVSVKPEEHQMLVKTLDVDEKGDIFLKTALLALKSIKRFRDFREVNELAKALNKVTNEKVVVDDIKPILKGLGIYLPEEELQEMLTSISLDNEGKVNLKDFLTQLMKMPYFTKVQKKEGPLKTLAAIRKNEVTPDDLDSMMKNIGVPLPQDAIQRSLKNVAITGSKVDDSNLDTFLGNMKMEMSGETVAVRDLDEILGNMGFELTKEDSGEMKRKLPLYGGEVDLSDLENVLQNMGIESSPEHSELKKLLPINATASRKIYKTSLLNCAEDVKDDDHDLDSILENMAIRLTAEELNDVPVASDASDVPADGMDRHILGPDFTIQGEIIDVDKMDSPLQTMGTNLSEEEINDLTRDLPADVHGKVEMRTHMDGMKPFTGKKVHVSDLEKVLGSMGIELTAEELKKLQETLPIDAAGNVFQNAMLEGVKSTKGGKVKVNNLDTVLENLGIKLTQKEHEDVTENLPLTANGKVELSTLMDAVATVTGGEVNVSDIQSILEKMGVELTDKECSKLKKCLPVNAVGKVYQNRLMDGVKTLKDNGKVKVKKLMDALKMFSGKKIDANDLLKVLGAMGIELPEKELVRLRQTVPIDAAGKVYKNRLLDGVKSVKGGMVKANNLDRVLENLGIELTEKEREALAENLPLSANGKTELKKLMEAVETITGGEVDVSDVGGVLENMGVTVTDKECVELVKNLPVNAKGKVYKNRLLDGLKSLNGGIVNANKLDSVLKTMGWKLTEDEIKDLKCNLPSDVYGRTTMKKLCSGLKAFTGKNINVQHLSDFVRNMGIELTDKEQKRLLKKLPVDVSGKIYQNRLLDGLKSFKGGKVERSKVNTVLENMGIVLTGEELQSLTDNLPVNDNGKVDLDKLMDGVKTLTANGNIDLNKVMDEVKAVTGENVDVNSVKAVLGNMGIELKGKECLELVKTLPFKDDDKIFQNRLLEVVMSLKDGKVNVNDLNAILDNMGIKLSDKELEALTQNLPGDVDRRTSPKTPMKELQTFTDEKVDSNDLKIFLGSLGIELTDQEKEKLLKTLPIDAAGKVYHNRLLKGVKSLNGGKVHVNNLDNTLKKLGLELTEEELAKLSKNLQVDANGMVGLKEVMDGVKATTGGEVDVKDVKAILKNMGIEFTDKGRLKLLKNLPFNDDNKVFKNRLLDGVKSLKGGKVNMNNLGTVLNNLGIKLADTELKDLAENMHVGVDEKIPLETLMENITDFTGEKIESSELRNVLGNLGLELTDEELEKLLKILPIDANGKLYRNRLLKAMKSLKNGKIKKNYLHTSLGNMGMGLTDEELAGLSGDLQVDANGNVDLHDVMEGMKAITGKVDIKNLETILGDMGIKLTDQELEDLKENLPVSVDNTVALKTLKDEVKAFTGEKVDSRGLQNTLKDMGIELTDKEAKQLRKTLPLDAHGKVFQSRLLKDVKYNKRGKIDVNNLDPVLEAMEVKLTEKELNLLKDLLRGSKKVDLQKLMEKVEAVTGEEIDVNDMETVLGNMGIELTDKELSQLVKNLPVDNGKVYRRRLLDGIKFLKGGKIDSSKVDEVLGAMGMDLTEKELKDIMQNLPVNVKGKVDLEKLMNEVKSFSGDKVDANRLESVFENLGIKLTPNEHLKLLKTLPLDADGKVYKKRLMKGIKSLKRGSVDVSKLDTLLENMGISITEGEFMDLIERLPDDDKGKVKLDTLIEELSSVLGKQVDVSDVDSALEDMKVEVTDKEYFNLVKTLPVDAEGKVYQKRLLDGVKALQRGKVAMNNLVPFLENMGIKLSHEELEDFSQNLPVDGGGKVDLKNVTMKMKEFTGEKIDATDLKNILGDMGIEVNDKECLELQKLLPADDDNRVFQNRLLSALKSFKGGKIDANNLNTVLRNMGIKLKNKEFKNVIQNQPVDADGNVSLKKVMSDVKAVTGEKVNVKDLKNILEDVGIEFTPKEYLELVKNLQVDDDGNIYENRLLDGLKSFNGGKVDVSNLENILENMKIKLPDKKLKDLSQNLPTDASGMADLHKLLKEIKKFTGGKVEAKDIHKALGNMGIELTDRELWGLLKTLPITADGKVEKNTLLDYIKAFPGGKCYTPKMQSILENLGYELEDEEVEDLQNRLPTDDIKVKLNMLMENLEPFRGIKINVDEVDDVLKNIGIELTPKERWRLLKTLPITFDGKVYHVRLLEGVKTFQGGKILENKLETILENLNYDLENEEIKDLRNHLKIDNSGRISLNSFMRTANLFSGDKINASATQLYLKNVGIELTNKESQDLLNILPLDDNNKVYKKRLMDGVKTYRGGKVNVNKIDDALENMEFPLEEEEIEKLCNHLQVDDERRVKLDKLLDEVHELLGEEIHYEDLENILKNIGLRLRLRENSVLMKSLPLDAAGKLYKHKLLRGIRSLKGVELNVNQLGLFMKNMGFDLEEEEYLDLLSNLPADDEGKIEVNVVMDEGNIFTGEKVDTSNLEILLENMGITLTEDEGLKLQNKLPVDAKGRVYMNRLMKELQSLKGVKVSLNKVDTFLKNMGIDLKKKKIQELKDLLPTDGNGKIDVNVLMDEVKNITGEKIPTEDLKNVLKNMGIEITNKEYKKFLKTLPVSADKKVFEKELLEGVKSFKGGRVNVGNIKNVLQSIGFRHEEKEIQDLQTHLPVIEDEKVELAVLMEAASAFTGEKAEANDLKNVLGNMGIEITETEQLMLSKTLPVSGDGKVYKKRLLNSVKLLKGKKVSISNLDPLIKNMGIQLEKEDHQDLLKHLPTDKNKMVDLNVVMDNAKAFIGEKVNVGNLNNVLRQMGLVLTDEENKELLKTLPIHADGRVYKKRLLKGVKALSGPRVKLKKVKSLVENMGIRLNDEELEEIMTDVSTDDDRTVGLNDLMNAASCIKGEVIDIQDLDTFLASEGIELTEDDMKELMPHLTVKGNGKVRVPSIMAGLKKFKPKGLTPLHKLMKTEHDAKDRVIGPMAVSDIKSKVKLNPLTKVPSSHGKRDKDLPGSLPCQLQHKERKLNASQIQAFQDAYNFFNKDKTGCIDLHGMMCTLAKLGMNLTKHDVYNELKCADIDGDGKVNFSDFIKVLTDKNRFLKAVVPEKEKCLDLAANPGILLFEILSKLVETSALPRKAIMEIVSYFQRKFQETGMLWNPYTMAYEKRRFKQDICTPPSSSTAAFANAARTAIMKEKDLFKFLEELKRCNPPSDSPYSKIPIFPLFPNVDGVVMGKPFKDMQKLEMLRRKEPLNFFENYFFHKRDWKAQAANIKPIDPVSGCPTDILAIDQMLKKKQNWTVTDAAAIKQPVKRAIDTYNLGIALEHRKDMLNLWQKIRGDLIGIDTKNESFYDTFSTYTWSWNVCQELLSPKDLRLYDAYMNRHTFHNSVFSSSSDISECDTDTGRKRKRKGFKGFRR</sequence>
<evidence type="ECO:0000259" key="5">
    <source>
        <dbReference type="PROSITE" id="PS50222"/>
    </source>
</evidence>
<dbReference type="PANTHER" id="PTHR22656:SF1">
    <property type="entry name" value="EF-HAND CALCIUM-BINDING DOMAIN-CONTAINING PROTEIN 13"/>
    <property type="match status" value="1"/>
</dbReference>
<dbReference type="PROSITE" id="PS50222">
    <property type="entry name" value="EF_HAND_2"/>
    <property type="match status" value="2"/>
</dbReference>
<evidence type="ECO:0000256" key="1">
    <source>
        <dbReference type="ARBA" id="ARBA00022723"/>
    </source>
</evidence>
<keyword evidence="2" id="KW-0677">Repeat</keyword>
<evidence type="ECO:0000313" key="7">
    <source>
        <dbReference type="Proteomes" id="UP000823872"/>
    </source>
</evidence>
<feature type="domain" description="EF-hand" evidence="5">
    <location>
        <begin position="206"/>
        <end position="241"/>
    </location>
</feature>
<organism evidence="6 7">
    <name type="scientific">Felis catus</name>
    <name type="common">Cat</name>
    <name type="synonym">Felis silvestris catus</name>
    <dbReference type="NCBI Taxonomy" id="9685"/>
    <lineage>
        <taxon>Eukaryota</taxon>
        <taxon>Metazoa</taxon>
        <taxon>Chordata</taxon>
        <taxon>Craniata</taxon>
        <taxon>Vertebrata</taxon>
        <taxon>Euteleostomi</taxon>
        <taxon>Mammalia</taxon>
        <taxon>Eutheria</taxon>
        <taxon>Laurasiatheria</taxon>
        <taxon>Carnivora</taxon>
        <taxon>Feliformia</taxon>
        <taxon>Felidae</taxon>
        <taxon>Felinae</taxon>
        <taxon>Felis</taxon>
    </lineage>
</organism>
<feature type="compositionally biased region" description="Basic residues" evidence="4">
    <location>
        <begin position="4571"/>
        <end position="4583"/>
    </location>
</feature>
<name>A0ABI7XJU5_FELCA</name>
<reference evidence="6" key="3">
    <citation type="submission" date="2025-09" db="UniProtKB">
        <authorList>
            <consortium name="Ensembl"/>
        </authorList>
    </citation>
    <scope>IDENTIFICATION</scope>
    <source>
        <strain evidence="6">breed Abyssinian</strain>
    </source>
</reference>
<keyword evidence="7" id="KW-1185">Reference proteome</keyword>
<accession>A0ABI7XJU5</accession>
<dbReference type="SMART" id="SM00054">
    <property type="entry name" value="EFh"/>
    <property type="match status" value="13"/>
</dbReference>
<dbReference type="InterPro" id="IPR002048">
    <property type="entry name" value="EF_hand_dom"/>
</dbReference>
<evidence type="ECO:0000313" key="6">
    <source>
        <dbReference type="Ensembl" id="ENSFCTP00005022805.1"/>
    </source>
</evidence>
<evidence type="ECO:0000256" key="2">
    <source>
        <dbReference type="ARBA" id="ARBA00022737"/>
    </source>
</evidence>
<dbReference type="SUPFAM" id="SSF47473">
    <property type="entry name" value="EF-hand"/>
    <property type="match status" value="28"/>
</dbReference>
<protein>
    <recommendedName>
        <fullName evidence="5">EF-hand domain-containing protein</fullName>
    </recommendedName>
</protein>
<dbReference type="InterPro" id="IPR011992">
    <property type="entry name" value="EF-hand-dom_pair"/>
</dbReference>
<keyword evidence="1" id="KW-0479">Metal-binding</keyword>
<reference evidence="6" key="2">
    <citation type="submission" date="2025-08" db="UniProtKB">
        <authorList>
            <consortium name="Ensembl"/>
        </authorList>
    </citation>
    <scope>IDENTIFICATION</scope>
    <source>
        <strain evidence="6">breed Abyssinian</strain>
    </source>
</reference>
<dbReference type="PANTHER" id="PTHR22656">
    <property type="entry name" value="EF-HAND CALCIUM-BINDING DOMAIN-CONTAINING PROTEIN 13"/>
    <property type="match status" value="1"/>
</dbReference>
<feature type="region of interest" description="Disordered" evidence="4">
    <location>
        <begin position="4557"/>
        <end position="4583"/>
    </location>
</feature>
<dbReference type="Ensembl" id="ENSFCTT00005033681.1">
    <property type="protein sequence ID" value="ENSFCTP00005022805.1"/>
    <property type="gene ID" value="ENSFCTG00005011561.1"/>
</dbReference>
<dbReference type="Proteomes" id="UP000823872">
    <property type="component" value="Chromosome E1"/>
</dbReference>
<dbReference type="GeneTree" id="ENSGT00390000004027"/>
<dbReference type="InterPro" id="IPR018247">
    <property type="entry name" value="EF_Hand_1_Ca_BS"/>
</dbReference>
<proteinExistence type="predicted"/>
<evidence type="ECO:0000256" key="4">
    <source>
        <dbReference type="SAM" id="MobiDB-lite"/>
    </source>
</evidence>
<dbReference type="Pfam" id="PF13833">
    <property type="entry name" value="EF-hand_8"/>
    <property type="match status" value="2"/>
</dbReference>
<evidence type="ECO:0000256" key="3">
    <source>
        <dbReference type="ARBA" id="ARBA00022837"/>
    </source>
</evidence>
<dbReference type="Gene3D" id="1.10.238.10">
    <property type="entry name" value="EF-hand"/>
    <property type="match status" value="24"/>
</dbReference>
<gene>
    <name evidence="6" type="primary">EFCAB13</name>
</gene>